<evidence type="ECO:0000313" key="4">
    <source>
        <dbReference type="Proteomes" id="UP000030750"/>
    </source>
</evidence>
<dbReference type="InterPro" id="IPR036398">
    <property type="entry name" value="CA_dom_sf"/>
</dbReference>
<reference evidence="3" key="1">
    <citation type="submission" date="2013-10" db="EMBL/GenBank/DDBJ databases">
        <title>Genomic analysis of the causative agents of coccidiosis in chickens.</title>
        <authorList>
            <person name="Reid A.J."/>
            <person name="Blake D."/>
            <person name="Billington K."/>
            <person name="Browne H."/>
            <person name="Dunn M."/>
            <person name="Hung S."/>
            <person name="Kawahara F."/>
            <person name="Miranda-Saavedra D."/>
            <person name="Mourier T."/>
            <person name="Nagra H."/>
            <person name="Otto T.D."/>
            <person name="Rawlings N."/>
            <person name="Sanchez A."/>
            <person name="Sanders M."/>
            <person name="Subramaniam C."/>
            <person name="Tay Y."/>
            <person name="Dear P."/>
            <person name="Doerig C."/>
            <person name="Gruber A."/>
            <person name="Parkinson J."/>
            <person name="Shirley M."/>
            <person name="Wan K.L."/>
            <person name="Berriman M."/>
            <person name="Tomley F."/>
            <person name="Pain A."/>
        </authorList>
    </citation>
    <scope>NUCLEOTIDE SEQUENCE [LARGE SCALE GENOMIC DNA]</scope>
    <source>
        <strain evidence="3">Houghton</strain>
    </source>
</reference>
<dbReference type="Proteomes" id="UP000030750">
    <property type="component" value="Unassembled WGS sequence"/>
</dbReference>
<reference evidence="3" key="2">
    <citation type="submission" date="2013-10" db="EMBL/GenBank/DDBJ databases">
        <authorList>
            <person name="Aslett M."/>
        </authorList>
    </citation>
    <scope>NUCLEOTIDE SEQUENCE [LARGE SCALE GENOMIC DNA]</scope>
    <source>
        <strain evidence="3">Houghton</strain>
    </source>
</reference>
<dbReference type="Pfam" id="PF00194">
    <property type="entry name" value="Carb_anhydrase"/>
    <property type="match status" value="1"/>
</dbReference>
<dbReference type="GO" id="GO:0006730">
    <property type="term" value="P:one-carbon metabolic process"/>
    <property type="evidence" value="ECO:0007669"/>
    <property type="project" value="TreeGrafter"/>
</dbReference>
<dbReference type="GO" id="GO:0008270">
    <property type="term" value="F:zinc ion binding"/>
    <property type="evidence" value="ECO:0007669"/>
    <property type="project" value="InterPro"/>
</dbReference>
<organism evidence="3 4">
    <name type="scientific">Eimeria brunetti</name>
    <dbReference type="NCBI Taxonomy" id="51314"/>
    <lineage>
        <taxon>Eukaryota</taxon>
        <taxon>Sar</taxon>
        <taxon>Alveolata</taxon>
        <taxon>Apicomplexa</taxon>
        <taxon>Conoidasida</taxon>
        <taxon>Coccidia</taxon>
        <taxon>Eucoccidiorida</taxon>
        <taxon>Eimeriorina</taxon>
        <taxon>Eimeriidae</taxon>
        <taxon>Eimeria</taxon>
    </lineage>
</organism>
<dbReference type="InterPro" id="IPR001148">
    <property type="entry name" value="CA_dom"/>
</dbReference>
<dbReference type="Gene3D" id="3.10.200.10">
    <property type="entry name" value="Alpha carbonic anhydrase"/>
    <property type="match status" value="1"/>
</dbReference>
<keyword evidence="1" id="KW-0732">Signal</keyword>
<dbReference type="AlphaFoldDB" id="U6LMQ0"/>
<evidence type="ECO:0000256" key="1">
    <source>
        <dbReference type="SAM" id="SignalP"/>
    </source>
</evidence>
<feature type="chain" id="PRO_5004674769" evidence="1">
    <location>
        <begin position="22"/>
        <end position="496"/>
    </location>
</feature>
<proteinExistence type="predicted"/>
<dbReference type="EMBL" id="HG712284">
    <property type="protein sequence ID" value="CDJ50538.1"/>
    <property type="molecule type" value="Genomic_DNA"/>
</dbReference>
<dbReference type="SUPFAM" id="SSF51069">
    <property type="entry name" value="Carbonic anhydrase"/>
    <property type="match status" value="1"/>
</dbReference>
<feature type="signal peptide" evidence="1">
    <location>
        <begin position="1"/>
        <end position="21"/>
    </location>
</feature>
<dbReference type="VEuPathDB" id="ToxoDB:EBH_0085840"/>
<dbReference type="SMART" id="SM01057">
    <property type="entry name" value="Carb_anhydrase"/>
    <property type="match status" value="1"/>
</dbReference>
<keyword evidence="4" id="KW-1185">Reference proteome</keyword>
<dbReference type="PANTHER" id="PTHR18952:SF276">
    <property type="entry name" value="CHROMOSOME UNDETERMINED SCAFFOLD_53, WHOLE GENOME SHOTGUN SEQUENCE"/>
    <property type="match status" value="1"/>
</dbReference>
<evidence type="ECO:0000313" key="3">
    <source>
        <dbReference type="EMBL" id="CDJ50538.1"/>
    </source>
</evidence>
<dbReference type="OrthoDB" id="429145at2759"/>
<gene>
    <name evidence="3" type="ORF">EBH_0085840</name>
</gene>
<dbReference type="InterPro" id="IPR023561">
    <property type="entry name" value="Carbonic_anhydrase_a-class"/>
</dbReference>
<accession>U6LMQ0</accession>
<dbReference type="PROSITE" id="PS51144">
    <property type="entry name" value="ALPHA_CA_2"/>
    <property type="match status" value="1"/>
</dbReference>
<evidence type="ECO:0000259" key="2">
    <source>
        <dbReference type="PROSITE" id="PS51144"/>
    </source>
</evidence>
<dbReference type="GO" id="GO:0004089">
    <property type="term" value="F:carbonate dehydratase activity"/>
    <property type="evidence" value="ECO:0007669"/>
    <property type="project" value="InterPro"/>
</dbReference>
<sequence length="496" mass="55572">MALFPLLFFCTYSILIFGAQAGKWNNQTVSLLSPEYLSALGAEEAARRAKARSVETSNLRGETLSAHSLVQQWVEKQHQSSPATGSIPQLGVIAESEWDYKEHGADWTQGKCKTGTRQSPVDLHIEGLEEPAQKNMTQLYLSAFSGERAASMPGKLWKKGDFFYTYPNQLSNVLLYRTDKVFQIRSAGEGLVPLGAMFGSDTTEMFVAHQILFHSPSEHTFQGEANRREIEMQIWHYSNDLLSMEASKSVNLTSLPYLALFAQSSVNLPEVERVVAENSKSGKDPSLPSSHWRVISLTFMSEELDQASLEELRGLPSEKLLRTLLMADISNKQARGDSQVLELPHPLNLQSLMMMLQLTNQEFFAYDGSHTMPGCEENVRWYVARQPLPVATDTMLRFYKMLNPKTLKSVKEKDGNFRQLQNVEGNMHNDGNVFLVQGFPLQVLIADSLGFTNMSDQAEVNATTFQGWFQESKAVSTPTCWPLLGIFVSLLAGFLF</sequence>
<name>U6LMQ0_9EIME</name>
<protein>
    <submittedName>
        <fullName evidence="3">Duplicated carbonic anhydrase, putative</fullName>
    </submittedName>
</protein>
<feature type="domain" description="Alpha-carbonic anhydrase" evidence="2">
    <location>
        <begin position="96"/>
        <end position="432"/>
    </location>
</feature>
<dbReference type="PANTHER" id="PTHR18952">
    <property type="entry name" value="CARBONIC ANHYDRASE"/>
    <property type="match status" value="1"/>
</dbReference>